<comment type="similarity">
    <text evidence="3">Belongs to the TO family.</text>
</comment>
<evidence type="ECO:0000313" key="5">
    <source>
        <dbReference type="EMBL" id="KAK5638724.1"/>
    </source>
</evidence>
<gene>
    <name evidence="5" type="ORF">RI129_013019</name>
</gene>
<dbReference type="Proteomes" id="UP001329430">
    <property type="component" value="Chromosome 10"/>
</dbReference>
<dbReference type="EMBL" id="JAVRBK010000010">
    <property type="protein sequence ID" value="KAK5638724.1"/>
    <property type="molecule type" value="Genomic_DNA"/>
</dbReference>
<feature type="chain" id="PRO_5043042403" evidence="4">
    <location>
        <begin position="21"/>
        <end position="226"/>
    </location>
</feature>
<proteinExistence type="inferred from homology"/>
<keyword evidence="6" id="KW-1185">Reference proteome</keyword>
<dbReference type="SMART" id="SM00700">
    <property type="entry name" value="JHBP"/>
    <property type="match status" value="1"/>
</dbReference>
<accession>A0AAN7V1Y7</accession>
<keyword evidence="1 4" id="KW-0732">Signal</keyword>
<reference evidence="5 6" key="1">
    <citation type="journal article" date="2024" name="Insects">
        <title>An Improved Chromosome-Level Genome Assembly of the Firefly Pyrocoelia pectoralis.</title>
        <authorList>
            <person name="Fu X."/>
            <person name="Meyer-Rochow V.B."/>
            <person name="Ballantyne L."/>
            <person name="Zhu X."/>
        </authorList>
    </citation>
    <scope>NUCLEOTIDE SEQUENCE [LARGE SCALE GENOMIC DNA]</scope>
    <source>
        <strain evidence="5">XCY_ONT2</strain>
    </source>
</reference>
<sequence>MKKNILKNVLVLMCSITSTALSTLKNKNLETNLLMQLTIPELSLPSMHPMKITKIEIPASDSGSFSLHQKVTDVEVHNLINSEVSSSELTLGDEEHHLKIKVFNPLVNITGNYELDGKVMLLEVKGQGPFVIQLVSGKFIEKNGKKYLTIEETTFKVEPQHAVIKFDNLFNGNQELGKSVNDIFNQNWKDLYGELGSSYEEAIGQFIQESFRRIFAKVSFDDLFPQ</sequence>
<feature type="signal peptide" evidence="4">
    <location>
        <begin position="1"/>
        <end position="20"/>
    </location>
</feature>
<dbReference type="InterPro" id="IPR010562">
    <property type="entry name" value="Haemolymph_juvenile_hormone-bd"/>
</dbReference>
<dbReference type="FunFam" id="3.15.10.30:FF:000001">
    <property type="entry name" value="Takeout-like protein 1"/>
    <property type="match status" value="1"/>
</dbReference>
<comment type="caution">
    <text evidence="5">The sequence shown here is derived from an EMBL/GenBank/DDBJ whole genome shotgun (WGS) entry which is preliminary data.</text>
</comment>
<dbReference type="Pfam" id="PF06585">
    <property type="entry name" value="JHBP"/>
    <property type="match status" value="1"/>
</dbReference>
<name>A0AAN7V1Y7_9COLE</name>
<evidence type="ECO:0000256" key="2">
    <source>
        <dbReference type="ARBA" id="ARBA00023108"/>
    </source>
</evidence>
<dbReference type="Gene3D" id="3.15.10.30">
    <property type="entry name" value="Haemolymph juvenile hormone binding protein"/>
    <property type="match status" value="1"/>
</dbReference>
<evidence type="ECO:0000256" key="3">
    <source>
        <dbReference type="ARBA" id="ARBA00060902"/>
    </source>
</evidence>
<dbReference type="InterPro" id="IPR038606">
    <property type="entry name" value="To_sf"/>
</dbReference>
<dbReference type="GO" id="GO:0007623">
    <property type="term" value="P:circadian rhythm"/>
    <property type="evidence" value="ECO:0007669"/>
    <property type="project" value="UniProtKB-ARBA"/>
</dbReference>
<dbReference type="GO" id="GO:0005615">
    <property type="term" value="C:extracellular space"/>
    <property type="evidence" value="ECO:0007669"/>
    <property type="project" value="TreeGrafter"/>
</dbReference>
<evidence type="ECO:0000256" key="1">
    <source>
        <dbReference type="ARBA" id="ARBA00022729"/>
    </source>
</evidence>
<dbReference type="AlphaFoldDB" id="A0AAN7V1Y7"/>
<evidence type="ECO:0000313" key="6">
    <source>
        <dbReference type="Proteomes" id="UP001329430"/>
    </source>
</evidence>
<evidence type="ECO:0000256" key="4">
    <source>
        <dbReference type="SAM" id="SignalP"/>
    </source>
</evidence>
<organism evidence="5 6">
    <name type="scientific">Pyrocoelia pectoralis</name>
    <dbReference type="NCBI Taxonomy" id="417401"/>
    <lineage>
        <taxon>Eukaryota</taxon>
        <taxon>Metazoa</taxon>
        <taxon>Ecdysozoa</taxon>
        <taxon>Arthropoda</taxon>
        <taxon>Hexapoda</taxon>
        <taxon>Insecta</taxon>
        <taxon>Pterygota</taxon>
        <taxon>Neoptera</taxon>
        <taxon>Endopterygota</taxon>
        <taxon>Coleoptera</taxon>
        <taxon>Polyphaga</taxon>
        <taxon>Elateriformia</taxon>
        <taxon>Elateroidea</taxon>
        <taxon>Lampyridae</taxon>
        <taxon>Lampyrinae</taxon>
        <taxon>Pyrocoelia</taxon>
    </lineage>
</organism>
<dbReference type="PANTHER" id="PTHR11008">
    <property type="entry name" value="PROTEIN TAKEOUT-LIKE PROTEIN"/>
    <property type="match status" value="1"/>
</dbReference>
<dbReference type="PANTHER" id="PTHR11008:SF32">
    <property type="entry name" value="CIRCADIAN CLOCK-CONTROLLED PROTEIN DAYWAKE-RELATED"/>
    <property type="match status" value="1"/>
</dbReference>
<protein>
    <submittedName>
        <fullName evidence="5">Uncharacterized protein</fullName>
    </submittedName>
</protein>
<keyword evidence="2" id="KW-0090">Biological rhythms</keyword>